<evidence type="ECO:0000256" key="4">
    <source>
        <dbReference type="SAM" id="MobiDB-lite"/>
    </source>
</evidence>
<evidence type="ECO:0000259" key="6">
    <source>
        <dbReference type="PROSITE" id="PS51223"/>
    </source>
</evidence>
<name>A0A1J1HB16_PLARL</name>
<organism evidence="7 8">
    <name type="scientific">Plasmodium relictum</name>
    <dbReference type="NCBI Taxonomy" id="85471"/>
    <lineage>
        <taxon>Eukaryota</taxon>
        <taxon>Sar</taxon>
        <taxon>Alveolata</taxon>
        <taxon>Apicomplexa</taxon>
        <taxon>Aconoidasida</taxon>
        <taxon>Haemosporida</taxon>
        <taxon>Plasmodiidae</taxon>
        <taxon>Plasmodium</taxon>
        <taxon>Plasmodium (Haemamoeba)</taxon>
    </lineage>
</organism>
<sequence>MNIKKYCFSIFAYALLLEVLCELGLDEVKKHFTYGLNIYNKNEKLKKYILSYPNERINHVDLKNRLASILKPNKLNNPINLGFSKKEKYPDSKYFSVNTTLNDKNDNVYSKKTKNFDRTKDMHDDIKNKSKISGNKMHILNKNNHYKYRSITDNNDITKSDANKENMYGKSLLVTYFDPNNYRNNILDSDDDTIPNNDNDNILDNSVDSLGSDTIDNSLDNDDNTLGNVVDDLFSDIVVDNSLGNDEDNLFQKDDHTILDNTIDDQDEDTDDSYLISDDNYSAKRNDDEDNTLNEDSDELLDNVVDDLASDAFDNSLSNDEDNLFQKDDHTILDNTIDDQDEDTDDSYLISDDNYSAKKNDDEDNALQEDSDNILDRDVDDLSNDSFNMPIINGEDHKLYNVFDYLDNNSIDSIVSIKDESMLNNEDDLLNNDYGTQVNSDINDISNKYYDIGNSDDIDTSNERYDNTISHRNETTTDYSDKFTPIDRNSFNFDNNEKLNIIKIGISTIDTNVGYLNGGEDIDIPNETINNDKKIKIKNVFNPKSKINDISSLNNKNYNISTKNKKKMRNISLKGNNNRNGEEVYQRLKEKKKLNVLNEKKNDVSNYMRNKKIKYYKYSTLKGDENDITTENRFLREPKNLKVPEASISIELPKEFRLKNKPKVLSGSSEENKGEIGFLETRTENINDDVNSEQNDGNDENISTSNENSNESFNEDSDENSSDTENDNYNENDLIIEKMKEDKNLDSFSDENVENISTSENSLIRKKKNIIKNSRKVYNLNLYNCSFIDDWDLNHEYVDEEGKLVKLSGYVFQNIVNSDSMPTTNITDWKLKGSCDYDKYVCGALNYMNNLYSKGERVIYEGKIYEATSDAYESPKDKENIWVDKTSDCYNF</sequence>
<dbReference type="InterPro" id="IPR005298">
    <property type="entry name" value="MAP_dom"/>
</dbReference>
<dbReference type="PROSITE" id="PS51223">
    <property type="entry name" value="MAP"/>
    <property type="match status" value="1"/>
</dbReference>
<feature type="compositionally biased region" description="Acidic residues" evidence="4">
    <location>
        <begin position="262"/>
        <end position="272"/>
    </location>
</feature>
<feature type="compositionally biased region" description="Low complexity" evidence="4">
    <location>
        <begin position="700"/>
        <end position="712"/>
    </location>
</feature>
<feature type="chain" id="PRO_5009618997" evidence="5">
    <location>
        <begin position="22"/>
        <end position="892"/>
    </location>
</feature>
<feature type="domain" description="MAP" evidence="6">
    <location>
        <begin position="26"/>
        <end position="136"/>
    </location>
</feature>
<evidence type="ECO:0000256" key="5">
    <source>
        <dbReference type="SAM" id="SignalP"/>
    </source>
</evidence>
<reference evidence="7 8" key="1">
    <citation type="submission" date="2015-04" db="EMBL/GenBank/DDBJ databases">
        <authorList>
            <consortium name="Pathogen Informatics"/>
        </authorList>
    </citation>
    <scope>NUCLEOTIDE SEQUENCE [LARGE SCALE GENOMIC DNA]</scope>
    <source>
        <strain evidence="7 8">SGS1</strain>
    </source>
</reference>
<feature type="compositionally biased region" description="Acidic residues" evidence="4">
    <location>
        <begin position="336"/>
        <end position="346"/>
    </location>
</feature>
<keyword evidence="2" id="KW-0677">Repeat</keyword>
<dbReference type="OrthoDB" id="387702at2759"/>
<feature type="repeat" description="MAP" evidence="3">
    <location>
        <begin position="26"/>
        <end position="136"/>
    </location>
</feature>
<gene>
    <name evidence="7" type="primary">PSOP7</name>
    <name evidence="7" type="ORF">PRELSG_1257900</name>
</gene>
<feature type="compositionally biased region" description="Acidic residues" evidence="4">
    <location>
        <begin position="686"/>
        <end position="699"/>
    </location>
</feature>
<evidence type="ECO:0000313" key="7">
    <source>
        <dbReference type="EMBL" id="CRH01689.1"/>
    </source>
</evidence>
<feature type="region of interest" description="Disordered" evidence="4">
    <location>
        <begin position="261"/>
        <end position="296"/>
    </location>
</feature>
<dbReference type="AlphaFoldDB" id="A0A1J1HB16"/>
<dbReference type="Proteomes" id="UP000220158">
    <property type="component" value="Chromosome 12"/>
</dbReference>
<feature type="region of interest" description="Disordered" evidence="4">
    <location>
        <begin position="663"/>
        <end position="729"/>
    </location>
</feature>
<dbReference type="GeneID" id="39737823"/>
<proteinExistence type="predicted"/>
<evidence type="ECO:0000313" key="8">
    <source>
        <dbReference type="Proteomes" id="UP000220158"/>
    </source>
</evidence>
<evidence type="ECO:0000256" key="1">
    <source>
        <dbReference type="ARBA" id="ARBA00022729"/>
    </source>
</evidence>
<feature type="signal peptide" evidence="5">
    <location>
        <begin position="1"/>
        <end position="21"/>
    </location>
</feature>
<evidence type="ECO:0000256" key="2">
    <source>
        <dbReference type="ARBA" id="ARBA00022737"/>
    </source>
</evidence>
<feature type="compositionally biased region" description="Acidic residues" evidence="4">
    <location>
        <begin position="713"/>
        <end position="729"/>
    </location>
</feature>
<protein>
    <submittedName>
        <fullName evidence="7">Secreted ookinete protein, putative</fullName>
    </submittedName>
</protein>
<dbReference type="VEuPathDB" id="PlasmoDB:PRELSG_1257900"/>
<accession>A0A1J1HB16</accession>
<dbReference type="EMBL" id="LN835307">
    <property type="protein sequence ID" value="CRH01689.1"/>
    <property type="molecule type" value="Genomic_DNA"/>
</dbReference>
<dbReference type="RefSeq" id="XP_028534688.1">
    <property type="nucleotide sequence ID" value="XM_028678394.1"/>
</dbReference>
<dbReference type="KEGG" id="prel:PRELSG_1257900"/>
<keyword evidence="8" id="KW-1185">Reference proteome</keyword>
<keyword evidence="1 5" id="KW-0732">Signal</keyword>
<evidence type="ECO:0000256" key="3">
    <source>
        <dbReference type="PROSITE-ProRule" id="PRU00567"/>
    </source>
</evidence>
<feature type="region of interest" description="Disordered" evidence="4">
    <location>
        <begin position="335"/>
        <end position="366"/>
    </location>
</feature>